<dbReference type="Gene3D" id="2.40.50.100">
    <property type="match status" value="1"/>
</dbReference>
<dbReference type="OrthoDB" id="9806939at2"/>
<dbReference type="FunFam" id="2.40.30.170:FF:000010">
    <property type="entry name" value="Efflux RND transporter periplasmic adaptor subunit"/>
    <property type="match status" value="1"/>
</dbReference>
<evidence type="ECO:0000313" key="11">
    <source>
        <dbReference type="Proteomes" id="UP000017396"/>
    </source>
</evidence>
<dbReference type="GO" id="GO:0016020">
    <property type="term" value="C:membrane"/>
    <property type="evidence" value="ECO:0007669"/>
    <property type="project" value="InterPro"/>
</dbReference>
<dbReference type="InterPro" id="IPR051909">
    <property type="entry name" value="MFP_Cation_Efflux"/>
</dbReference>
<evidence type="ECO:0000256" key="1">
    <source>
        <dbReference type="ARBA" id="ARBA00009477"/>
    </source>
</evidence>
<dbReference type="Pfam" id="PF25975">
    <property type="entry name" value="CzcB_C"/>
    <property type="match status" value="1"/>
</dbReference>
<dbReference type="PROSITE" id="PS51257">
    <property type="entry name" value="PROKAR_LIPOPROTEIN"/>
    <property type="match status" value="1"/>
</dbReference>
<evidence type="ECO:0000313" key="10">
    <source>
        <dbReference type="EMBL" id="AGY60024.1"/>
    </source>
</evidence>
<proteinExistence type="inferred from homology"/>
<evidence type="ECO:0000256" key="3">
    <source>
        <dbReference type="ARBA" id="ARBA00022833"/>
    </source>
</evidence>
<evidence type="ECO:0000256" key="5">
    <source>
        <dbReference type="ARBA" id="ARBA00058766"/>
    </source>
</evidence>
<keyword evidence="4" id="KW-0105">Cadmium resistance</keyword>
<dbReference type="InterPro" id="IPR006143">
    <property type="entry name" value="RND_pump_MFP"/>
</dbReference>
<dbReference type="PANTHER" id="PTHR30097:SF4">
    <property type="entry name" value="SLR6042 PROTEIN"/>
    <property type="match status" value="1"/>
</dbReference>
<dbReference type="Proteomes" id="UP000017396">
    <property type="component" value="Chromosome"/>
</dbReference>
<dbReference type="GO" id="GO:0022857">
    <property type="term" value="F:transmembrane transporter activity"/>
    <property type="evidence" value="ECO:0007669"/>
    <property type="project" value="InterPro"/>
</dbReference>
<dbReference type="Pfam" id="PF25954">
    <property type="entry name" value="Beta-barrel_RND_2"/>
    <property type="match status" value="1"/>
</dbReference>
<dbReference type="GO" id="GO:0015679">
    <property type="term" value="P:plasma membrane copper ion transport"/>
    <property type="evidence" value="ECO:0007669"/>
    <property type="project" value="TreeGrafter"/>
</dbReference>
<name>U5QQV5_GLOK1</name>
<sequence>MGTYFRTCAALMVVALLLGSCAASKPESSAPAGGEQAAAATAPGTIALTEQMEKRAGIQVTTAQKRPLVNRSLFSSTIEAPTDRSGVVTASVQGVVTRVLADVGQTVARGQTLAYISTPMLAEAQAGYFSAVAKVQEAHAQVQLTDSRVQLARADYERESALYKKGISAQREQQAALARLDGTLSELAAAKSTEAAARSSLQAARARLNALRQATGSSITDELALKSPVSGIVVSRMIQPGQVVNPATAGTSNAEDHLFTITSLAEVWAMLEVPQSEVAGLKLGAPVQFTSEVAPGEAFKGRIIRLGETFDPQARTASVRVAIANPHGTLKPGMLVLAQAISGGSARPVLAVPTAAIQQIDGKDVVFVRTAPHRYRQQPVVLGERNAQLTQIVSGLTAGTEVVSDGSFVLKSEALKATLEGE</sequence>
<comment type="similarity">
    <text evidence="1">Belongs to the membrane fusion protein (MFP) (TC 8.A.1) family.</text>
</comment>
<protein>
    <submittedName>
        <fullName evidence="10">RND family efflux transporter MFP subunit</fullName>
    </submittedName>
</protein>
<dbReference type="STRING" id="1183438.GKIL_3778"/>
<dbReference type="EMBL" id="CP003587">
    <property type="protein sequence ID" value="AGY60024.1"/>
    <property type="molecule type" value="Genomic_DNA"/>
</dbReference>
<evidence type="ECO:0000256" key="2">
    <source>
        <dbReference type="ARBA" id="ARBA00022448"/>
    </source>
</evidence>
<evidence type="ECO:0000256" key="6">
    <source>
        <dbReference type="SAM" id="SignalP"/>
    </source>
</evidence>
<dbReference type="FunFam" id="2.40.420.20:FF:000006">
    <property type="entry name" value="RND family efflux transporter MFP subunit"/>
    <property type="match status" value="1"/>
</dbReference>
<dbReference type="GO" id="GO:0030313">
    <property type="term" value="C:cell envelope"/>
    <property type="evidence" value="ECO:0007669"/>
    <property type="project" value="TreeGrafter"/>
</dbReference>
<dbReference type="GO" id="GO:0046686">
    <property type="term" value="P:response to cadmium ion"/>
    <property type="evidence" value="ECO:0007669"/>
    <property type="project" value="UniProtKB-KW"/>
</dbReference>
<organism evidence="10 11">
    <name type="scientific">Gloeobacter kilaueensis (strain ATCC BAA-2537 / CCAP 1431/1 / ULC 316 / JS1)</name>
    <dbReference type="NCBI Taxonomy" id="1183438"/>
    <lineage>
        <taxon>Bacteria</taxon>
        <taxon>Bacillati</taxon>
        <taxon>Cyanobacteriota</taxon>
        <taxon>Cyanophyceae</taxon>
        <taxon>Gloeobacterales</taxon>
        <taxon>Gloeobacteraceae</taxon>
        <taxon>Gloeobacter</taxon>
    </lineage>
</organism>
<feature type="domain" description="CzcB-like barrel-sandwich hybrid" evidence="8">
    <location>
        <begin position="87"/>
        <end position="247"/>
    </location>
</feature>
<dbReference type="InterPro" id="IPR058647">
    <property type="entry name" value="BSH_CzcB-like"/>
</dbReference>
<dbReference type="HOGENOM" id="CLU_018816_13_3_3"/>
<keyword evidence="6" id="KW-0732">Signal</keyword>
<dbReference type="InterPro" id="IPR058649">
    <property type="entry name" value="CzcB_C"/>
</dbReference>
<feature type="signal peptide" evidence="6">
    <location>
        <begin position="1"/>
        <end position="22"/>
    </location>
</feature>
<dbReference type="NCBIfam" id="TIGR01730">
    <property type="entry name" value="RND_mfp"/>
    <property type="match status" value="1"/>
</dbReference>
<feature type="domain" description="CzcB-like C-terminal circularly permuted SH3-like" evidence="9">
    <location>
        <begin position="350"/>
        <end position="411"/>
    </location>
</feature>
<feature type="domain" description="CusB-like beta-barrel" evidence="7">
    <location>
        <begin position="266"/>
        <end position="339"/>
    </location>
</feature>
<dbReference type="Pfam" id="PF25973">
    <property type="entry name" value="BSH_CzcB"/>
    <property type="match status" value="1"/>
</dbReference>
<feature type="chain" id="PRO_5004663908" evidence="6">
    <location>
        <begin position="23"/>
        <end position="422"/>
    </location>
</feature>
<accession>U5QQV5</accession>
<evidence type="ECO:0000259" key="9">
    <source>
        <dbReference type="Pfam" id="PF25975"/>
    </source>
</evidence>
<dbReference type="GO" id="GO:0060003">
    <property type="term" value="P:copper ion export"/>
    <property type="evidence" value="ECO:0007669"/>
    <property type="project" value="TreeGrafter"/>
</dbReference>
<dbReference type="SUPFAM" id="SSF111369">
    <property type="entry name" value="HlyD-like secretion proteins"/>
    <property type="match status" value="1"/>
</dbReference>
<dbReference type="PANTHER" id="PTHR30097">
    <property type="entry name" value="CATION EFFLUX SYSTEM PROTEIN CUSB"/>
    <property type="match status" value="1"/>
</dbReference>
<keyword evidence="2" id="KW-0813">Transport</keyword>
<gene>
    <name evidence="10" type="primary">czcB</name>
    <name evidence="10" type="ORF">GKIL_3778</name>
</gene>
<reference evidence="10 11" key="1">
    <citation type="journal article" date="2013" name="PLoS ONE">
        <title>Cultivation and Complete Genome Sequencing of Gloeobacter kilaueensis sp. nov., from a Lava Cave in Kilauea Caldera, Hawai'i.</title>
        <authorList>
            <person name="Saw J.H."/>
            <person name="Schatz M."/>
            <person name="Brown M.V."/>
            <person name="Kunkel D.D."/>
            <person name="Foster J.S."/>
            <person name="Shick H."/>
            <person name="Christensen S."/>
            <person name="Hou S."/>
            <person name="Wan X."/>
            <person name="Donachie S.P."/>
        </authorList>
    </citation>
    <scope>NUCLEOTIDE SEQUENCE [LARGE SCALE GENOMIC DNA]</scope>
    <source>
        <strain evidence="11">JS</strain>
    </source>
</reference>
<keyword evidence="3" id="KW-0862">Zinc</keyword>
<dbReference type="InterPro" id="IPR058792">
    <property type="entry name" value="Beta-barrel_RND_2"/>
</dbReference>
<comment type="function">
    <text evidence="5">CzcA and CzcB together would act in zinc efflux nearly as effectively as the complete czc efflux system (CzcABC). The CzcB protein is thought to funnel zinc cations to the CzcA transport protein.</text>
</comment>
<evidence type="ECO:0000259" key="8">
    <source>
        <dbReference type="Pfam" id="PF25973"/>
    </source>
</evidence>
<evidence type="ECO:0000256" key="4">
    <source>
        <dbReference type="ARBA" id="ARBA00043263"/>
    </source>
</evidence>
<dbReference type="KEGG" id="glj:GKIL_3778"/>
<evidence type="ECO:0000259" key="7">
    <source>
        <dbReference type="Pfam" id="PF25954"/>
    </source>
</evidence>
<dbReference type="Gene3D" id="2.40.420.20">
    <property type="match status" value="1"/>
</dbReference>
<keyword evidence="11" id="KW-1185">Reference proteome</keyword>
<dbReference type="AlphaFoldDB" id="U5QQV5"/>
<dbReference type="Gene3D" id="2.40.30.170">
    <property type="match status" value="1"/>
</dbReference>
<dbReference type="eggNOG" id="COG0845">
    <property type="taxonomic scope" value="Bacteria"/>
</dbReference>